<protein>
    <submittedName>
        <fullName evidence="2">EAL domain-containing protein</fullName>
    </submittedName>
</protein>
<dbReference type="PANTHER" id="PTHR33121:SF79">
    <property type="entry name" value="CYCLIC DI-GMP PHOSPHODIESTERASE PDED-RELATED"/>
    <property type="match status" value="1"/>
</dbReference>
<dbReference type="InterPro" id="IPR001633">
    <property type="entry name" value="EAL_dom"/>
</dbReference>
<dbReference type="AlphaFoldDB" id="A0ABD4SCH2"/>
<dbReference type="RefSeq" id="WP_231523437.1">
    <property type="nucleotide sequence ID" value="NZ_JAJNUD010000007.1"/>
</dbReference>
<dbReference type="SMART" id="SM00052">
    <property type="entry name" value="EAL"/>
    <property type="match status" value="1"/>
</dbReference>
<evidence type="ECO:0000313" key="2">
    <source>
        <dbReference type="EMBL" id="MCD5517847.1"/>
    </source>
</evidence>
<dbReference type="CDD" id="cd01948">
    <property type="entry name" value="EAL"/>
    <property type="match status" value="1"/>
</dbReference>
<reference evidence="2 3" key="1">
    <citation type="submission" date="2021-12" db="EMBL/GenBank/DDBJ databases">
        <title>Antimicrobial susceptibility of Lactobacillus delbrueckii subsp. lactis obtained from milk products and other habitats.</title>
        <authorList>
            <person name="Shani N."/>
        </authorList>
    </citation>
    <scope>NUCLEOTIDE SEQUENCE [LARGE SCALE GENOMIC DNA]</scope>
    <source>
        <strain evidence="2 3">CIRM BIA 266</strain>
    </source>
</reference>
<name>A0ABD4SCH2_9LACO</name>
<dbReference type="InterPro" id="IPR035919">
    <property type="entry name" value="EAL_sf"/>
</dbReference>
<sequence>MGPATSAVDKAYQVYNTSVKKRFEMQDYLMGHFEEALSQNWLKVYYQPIFNLYSKKICNFEAVSRWQEPGKPALKASRFIPVLERSGLVYQMDQRRADNLPTVPVSINLSPSDFNIDGFIDQVLGITQKYQIPHNMIQFDLLAQPVAVDQQRLKDAAANLRKQGFRICLDRYGGENNDLSTETLLEYNFDYLKVDVRSFNTNRQRAKIILASVINMSRLLKIVPVVKGVEDQAMLNFIRSLGIMLAQGRLLAKEMPEEELSQERDNFESVEERALFSGFNHINVLDPYLETRDRLDNNFENPRPNSIFIVQSQQAKLVYCNRAFRSWTGCAGMTKRSGNT</sequence>
<dbReference type="Proteomes" id="UP001320314">
    <property type="component" value="Unassembled WGS sequence"/>
</dbReference>
<dbReference type="Gene3D" id="3.20.20.450">
    <property type="entry name" value="EAL domain"/>
    <property type="match status" value="1"/>
</dbReference>
<dbReference type="PANTHER" id="PTHR33121">
    <property type="entry name" value="CYCLIC DI-GMP PHOSPHODIESTERASE PDEF"/>
    <property type="match status" value="1"/>
</dbReference>
<feature type="domain" description="EAL" evidence="1">
    <location>
        <begin position="26"/>
        <end position="268"/>
    </location>
</feature>
<comment type="caution">
    <text evidence="2">The sequence shown here is derived from an EMBL/GenBank/DDBJ whole genome shotgun (WGS) entry which is preliminary data.</text>
</comment>
<accession>A0ABD4SCH2</accession>
<organism evidence="2 3">
    <name type="scientific">Lactobacillus delbrueckii subsp. allosunkii</name>
    <dbReference type="NCBI Taxonomy" id="1050107"/>
    <lineage>
        <taxon>Bacteria</taxon>
        <taxon>Bacillati</taxon>
        <taxon>Bacillota</taxon>
        <taxon>Bacilli</taxon>
        <taxon>Lactobacillales</taxon>
        <taxon>Lactobacillaceae</taxon>
        <taxon>Lactobacillus</taxon>
    </lineage>
</organism>
<dbReference type="SUPFAM" id="SSF141868">
    <property type="entry name" value="EAL domain-like"/>
    <property type="match status" value="1"/>
</dbReference>
<dbReference type="InterPro" id="IPR050706">
    <property type="entry name" value="Cyclic-di-GMP_PDE-like"/>
</dbReference>
<gene>
    <name evidence="2" type="ORF">LOB39_04535</name>
</gene>
<proteinExistence type="predicted"/>
<dbReference type="PROSITE" id="PS50883">
    <property type="entry name" value="EAL"/>
    <property type="match status" value="1"/>
</dbReference>
<evidence type="ECO:0000313" key="3">
    <source>
        <dbReference type="Proteomes" id="UP001320314"/>
    </source>
</evidence>
<evidence type="ECO:0000259" key="1">
    <source>
        <dbReference type="PROSITE" id="PS50883"/>
    </source>
</evidence>
<dbReference type="Pfam" id="PF00563">
    <property type="entry name" value="EAL"/>
    <property type="match status" value="1"/>
</dbReference>
<dbReference type="EMBL" id="JAJNUD010000007">
    <property type="protein sequence ID" value="MCD5517847.1"/>
    <property type="molecule type" value="Genomic_DNA"/>
</dbReference>